<dbReference type="AlphaFoldDB" id="A0A6U6GHB4"/>
<dbReference type="EMBL" id="HBGW01003886">
    <property type="protein sequence ID" value="CAD9491916.1"/>
    <property type="molecule type" value="Transcribed_RNA"/>
</dbReference>
<protein>
    <submittedName>
        <fullName evidence="2">Uncharacterized protein</fullName>
    </submittedName>
</protein>
<gene>
    <name evidence="2" type="ORF">BRAN1462_LOCUS2573</name>
</gene>
<sequence length="212" mass="23182">MPGSWALHILDMKLAREWFDTSKEYFGFVRRPFQPIPPRDLLKFRQSSWVDAFREWGVLQFYLGCLNALVGLLTGLVHGENLFATVVSFVLEVVFAYLIAHLGWFAVVHKNGCFCCLVACCEAPVLLLLWGLLAIIWGICALAYSVAGLGAMVDGVCGLCIVRVIVSALYAVVLAYTGLCCIKIWGQRGSETVPPAVEVKGPEGEVVGAVQV</sequence>
<evidence type="ECO:0000256" key="1">
    <source>
        <dbReference type="SAM" id="Phobius"/>
    </source>
</evidence>
<feature type="transmembrane region" description="Helical" evidence="1">
    <location>
        <begin position="82"/>
        <end position="107"/>
    </location>
</feature>
<reference evidence="2" key="1">
    <citation type="submission" date="2021-01" db="EMBL/GenBank/DDBJ databases">
        <authorList>
            <person name="Corre E."/>
            <person name="Pelletier E."/>
            <person name="Niang G."/>
            <person name="Scheremetjew M."/>
            <person name="Finn R."/>
            <person name="Kale V."/>
            <person name="Holt S."/>
            <person name="Cochrane G."/>
            <person name="Meng A."/>
            <person name="Brown T."/>
            <person name="Cohen L."/>
        </authorList>
    </citation>
    <scope>NUCLEOTIDE SEQUENCE</scope>
    <source>
        <strain evidence="2">RCC3387</strain>
    </source>
</reference>
<feature type="transmembrane region" description="Helical" evidence="1">
    <location>
        <begin position="56"/>
        <end position="76"/>
    </location>
</feature>
<proteinExistence type="predicted"/>
<feature type="transmembrane region" description="Helical" evidence="1">
    <location>
        <begin position="114"/>
        <end position="144"/>
    </location>
</feature>
<evidence type="ECO:0000313" key="2">
    <source>
        <dbReference type="EMBL" id="CAD9491916.1"/>
    </source>
</evidence>
<keyword evidence="1" id="KW-0472">Membrane</keyword>
<name>A0A6U6GHB4_9DINO</name>
<feature type="transmembrane region" description="Helical" evidence="1">
    <location>
        <begin position="164"/>
        <end position="185"/>
    </location>
</feature>
<keyword evidence="1" id="KW-1133">Transmembrane helix</keyword>
<accession>A0A6U6GHB4</accession>
<keyword evidence="1" id="KW-0812">Transmembrane</keyword>
<organism evidence="2">
    <name type="scientific">Zooxanthella nutricula</name>
    <dbReference type="NCBI Taxonomy" id="1333877"/>
    <lineage>
        <taxon>Eukaryota</taxon>
        <taxon>Sar</taxon>
        <taxon>Alveolata</taxon>
        <taxon>Dinophyceae</taxon>
        <taxon>Peridiniales</taxon>
        <taxon>Peridiniales incertae sedis</taxon>
        <taxon>Zooxanthella</taxon>
    </lineage>
</organism>